<feature type="domain" description="Aminotransferase class I/classII large" evidence="5">
    <location>
        <begin position="5"/>
        <end position="306"/>
    </location>
</feature>
<keyword evidence="7" id="KW-1185">Reference proteome</keyword>
<dbReference type="Gene3D" id="3.90.1150.10">
    <property type="entry name" value="Aspartate Aminotransferase, domain 1"/>
    <property type="match status" value="1"/>
</dbReference>
<evidence type="ECO:0000256" key="1">
    <source>
        <dbReference type="ARBA" id="ARBA00022576"/>
    </source>
</evidence>
<name>A0A1X1TDN9_9MYCO</name>
<dbReference type="GO" id="GO:0008483">
    <property type="term" value="F:transaminase activity"/>
    <property type="evidence" value="ECO:0007669"/>
    <property type="project" value="UniProtKB-KW"/>
</dbReference>
<keyword evidence="3" id="KW-0663">Pyridoxal phosphate</keyword>
<dbReference type="Gene3D" id="3.40.640.10">
    <property type="entry name" value="Type I PLP-dependent aspartate aminotransferase-like (Major domain)"/>
    <property type="match status" value="1"/>
</dbReference>
<proteinExistence type="inferred from homology"/>
<dbReference type="GO" id="GO:0030170">
    <property type="term" value="F:pyridoxal phosphate binding"/>
    <property type="evidence" value="ECO:0007669"/>
    <property type="project" value="InterPro"/>
</dbReference>
<dbReference type="EC" id="2.6.1.-" evidence="4"/>
<gene>
    <name evidence="6" type="primary">pat_1</name>
    <name evidence="6" type="ORF">MCNS_50510</name>
</gene>
<keyword evidence="2 4" id="KW-0808">Transferase</keyword>
<evidence type="ECO:0000313" key="6">
    <source>
        <dbReference type="EMBL" id="BBZ41988.1"/>
    </source>
</evidence>
<evidence type="ECO:0000313" key="7">
    <source>
        <dbReference type="Proteomes" id="UP000467385"/>
    </source>
</evidence>
<dbReference type="InterPro" id="IPR050106">
    <property type="entry name" value="HistidinolP_aminotransfase"/>
</dbReference>
<dbReference type="InterPro" id="IPR015422">
    <property type="entry name" value="PyrdxlP-dep_Trfase_small"/>
</dbReference>
<reference evidence="6 7" key="1">
    <citation type="journal article" date="2019" name="Emerg. Microbes Infect.">
        <title>Comprehensive subspecies identification of 175 nontuberculous mycobacteria species based on 7547 genomic profiles.</title>
        <authorList>
            <person name="Matsumoto Y."/>
            <person name="Kinjo T."/>
            <person name="Motooka D."/>
            <person name="Nabeya D."/>
            <person name="Jung N."/>
            <person name="Uechi K."/>
            <person name="Horii T."/>
            <person name="Iida T."/>
            <person name="Fujita J."/>
            <person name="Nakamura S."/>
        </authorList>
    </citation>
    <scope>NUCLEOTIDE SEQUENCE [LARGE SCALE GENOMIC DNA]</scope>
    <source>
        <strain evidence="6 7">JCM 14738</strain>
    </source>
</reference>
<dbReference type="AlphaFoldDB" id="A0A1X1TDN9"/>
<organism evidence="6 7">
    <name type="scientific">Mycobacterium conspicuum</name>
    <dbReference type="NCBI Taxonomy" id="44010"/>
    <lineage>
        <taxon>Bacteria</taxon>
        <taxon>Bacillati</taxon>
        <taxon>Actinomycetota</taxon>
        <taxon>Actinomycetes</taxon>
        <taxon>Mycobacteriales</taxon>
        <taxon>Mycobacteriaceae</taxon>
        <taxon>Mycobacterium</taxon>
    </lineage>
</organism>
<sequence length="346" mass="37142">MRIDFDLSRNELHLGPLPGVQRVLDSSAASLNRYPADAGIARLVEQISALHDVPRDQVVVGAGSVGVLDALLHARPQVNTSTAFGTPTFDEYAALVTRAGGNCAAVPSTPPGTQALDAILSRVDASTRQVILAAPHNPTGSTVSVDELIRFRRALPKSALLVVDQAYAEFDMTTTSDTLCQIVTELDGVLVLRSFSKAYGLAGLRIGYGVFSSAALAAKVRIAVPTYSVNSVAVAAAGESLRHQRELRERVAGVVESRRRLEAFLIRHGLFCGTESQGNFVWLATRESNSLFWHLRSDGIASREYPGLGVRITIQSEISVDAVLTSLRTLLAQRHVRGRAFADCNA</sequence>
<dbReference type="PANTHER" id="PTHR43643">
    <property type="entry name" value="HISTIDINOL-PHOSPHATE AMINOTRANSFERASE 2"/>
    <property type="match status" value="1"/>
</dbReference>
<dbReference type="PANTHER" id="PTHR43643:SF3">
    <property type="entry name" value="HISTIDINOL-PHOSPHATE AMINOTRANSFERASE"/>
    <property type="match status" value="1"/>
</dbReference>
<dbReference type="InterPro" id="IPR015424">
    <property type="entry name" value="PyrdxlP-dep_Trfase"/>
</dbReference>
<evidence type="ECO:0000256" key="4">
    <source>
        <dbReference type="RuleBase" id="RU000481"/>
    </source>
</evidence>
<dbReference type="PROSITE" id="PS00105">
    <property type="entry name" value="AA_TRANSFER_CLASS_1"/>
    <property type="match status" value="1"/>
</dbReference>
<evidence type="ECO:0000256" key="2">
    <source>
        <dbReference type="ARBA" id="ARBA00022679"/>
    </source>
</evidence>
<comment type="cofactor">
    <cofactor evidence="4">
        <name>pyridoxal 5'-phosphate</name>
        <dbReference type="ChEBI" id="CHEBI:597326"/>
    </cofactor>
</comment>
<dbReference type="EMBL" id="AP022613">
    <property type="protein sequence ID" value="BBZ41988.1"/>
    <property type="molecule type" value="Genomic_DNA"/>
</dbReference>
<dbReference type="OrthoDB" id="4521515at2"/>
<dbReference type="SUPFAM" id="SSF53383">
    <property type="entry name" value="PLP-dependent transferases"/>
    <property type="match status" value="1"/>
</dbReference>
<dbReference type="InterPro" id="IPR015421">
    <property type="entry name" value="PyrdxlP-dep_Trfase_major"/>
</dbReference>
<dbReference type="Proteomes" id="UP000467385">
    <property type="component" value="Chromosome"/>
</dbReference>
<protein>
    <recommendedName>
        <fullName evidence="4">Aminotransferase</fullName>
        <ecNumber evidence="4">2.6.1.-</ecNumber>
    </recommendedName>
</protein>
<keyword evidence="1 4" id="KW-0032">Aminotransferase</keyword>
<dbReference type="InterPro" id="IPR004838">
    <property type="entry name" value="NHTrfase_class1_PyrdxlP-BS"/>
</dbReference>
<comment type="similarity">
    <text evidence="4">Belongs to the class-I pyridoxal-phosphate-dependent aminotransferase family.</text>
</comment>
<dbReference type="Pfam" id="PF00155">
    <property type="entry name" value="Aminotran_1_2"/>
    <property type="match status" value="1"/>
</dbReference>
<dbReference type="CDD" id="cd00609">
    <property type="entry name" value="AAT_like"/>
    <property type="match status" value="1"/>
</dbReference>
<accession>A0A1X1TDN9</accession>
<dbReference type="InterPro" id="IPR004839">
    <property type="entry name" value="Aminotransferase_I/II_large"/>
</dbReference>
<dbReference type="STRING" id="44010.AWC00_10905"/>
<dbReference type="RefSeq" id="WP_085232673.1">
    <property type="nucleotide sequence ID" value="NZ_AP022613.1"/>
</dbReference>
<evidence type="ECO:0000256" key="3">
    <source>
        <dbReference type="ARBA" id="ARBA00022898"/>
    </source>
</evidence>
<evidence type="ECO:0000259" key="5">
    <source>
        <dbReference type="Pfam" id="PF00155"/>
    </source>
</evidence>